<reference evidence="1" key="1">
    <citation type="submission" date="2020-05" db="EMBL/GenBank/DDBJ databases">
        <authorList>
            <person name="Chiriac C."/>
            <person name="Salcher M."/>
            <person name="Ghai R."/>
            <person name="Kavagutti S V."/>
        </authorList>
    </citation>
    <scope>NUCLEOTIDE SEQUENCE</scope>
</reference>
<evidence type="ECO:0000313" key="1">
    <source>
        <dbReference type="EMBL" id="CAB4171652.1"/>
    </source>
</evidence>
<organism evidence="1">
    <name type="scientific">uncultured Caudovirales phage</name>
    <dbReference type="NCBI Taxonomy" id="2100421"/>
    <lineage>
        <taxon>Viruses</taxon>
        <taxon>Duplodnaviria</taxon>
        <taxon>Heunggongvirae</taxon>
        <taxon>Uroviricota</taxon>
        <taxon>Caudoviricetes</taxon>
        <taxon>Peduoviridae</taxon>
        <taxon>Maltschvirus</taxon>
        <taxon>Maltschvirus maltsch</taxon>
    </lineage>
</organism>
<proteinExistence type="predicted"/>
<gene>
    <name evidence="1" type="ORF">UFOVP929_10</name>
</gene>
<dbReference type="EMBL" id="LR796871">
    <property type="protein sequence ID" value="CAB4171652.1"/>
    <property type="molecule type" value="Genomic_DNA"/>
</dbReference>
<protein>
    <submittedName>
        <fullName evidence="1">Uncharacterized protein</fullName>
    </submittedName>
</protein>
<accession>A0A6J5PKM1</accession>
<sequence>MDEEYRNRIMGALADEAIERDKKKGIIIDNLAGFRRYKITRIEAHAKEDLNWLVQQGDRLFGATPTPLGFSTCERCGATLQPRVVFEYDGKDYCDLGCAEGTAVKMSFAEFKAKVKAKGSSTGRRLEVVDGKVELGEEFTITYEDILRMEGKKFVKEVDLVEAVDDTAF</sequence>
<name>A0A6J5PKM1_9CAUD</name>